<evidence type="ECO:0000313" key="4">
    <source>
        <dbReference type="Proteomes" id="UP000031512"/>
    </source>
</evidence>
<protein>
    <recommendedName>
        <fullName evidence="5">Signal peptide-containing protein</fullName>
    </recommendedName>
</protein>
<gene>
    <name evidence="3" type="ORF">BEWA_038740</name>
</gene>
<organism evidence="3 4">
    <name type="scientific">Theileria equi strain WA</name>
    <dbReference type="NCBI Taxonomy" id="1537102"/>
    <lineage>
        <taxon>Eukaryota</taxon>
        <taxon>Sar</taxon>
        <taxon>Alveolata</taxon>
        <taxon>Apicomplexa</taxon>
        <taxon>Aconoidasida</taxon>
        <taxon>Piroplasmida</taxon>
        <taxon>Theileriidae</taxon>
        <taxon>Theileria</taxon>
    </lineage>
</organism>
<keyword evidence="2" id="KW-0732">Signal</keyword>
<reference evidence="3 4" key="1">
    <citation type="journal article" date="2012" name="BMC Genomics">
        <title>Comparative genomic analysis and phylogenetic position of Theileria equi.</title>
        <authorList>
            <person name="Kappmeyer L.S."/>
            <person name="Thiagarajan M."/>
            <person name="Herndon D.R."/>
            <person name="Ramsay J.D."/>
            <person name="Caler E."/>
            <person name="Djikeng A."/>
            <person name="Gillespie J.J."/>
            <person name="Lau A.O."/>
            <person name="Roalson E.H."/>
            <person name="Silva J.C."/>
            <person name="Silva M.G."/>
            <person name="Suarez C.E."/>
            <person name="Ueti M.W."/>
            <person name="Nene V.M."/>
            <person name="Mealey R.H."/>
            <person name="Knowles D.P."/>
            <person name="Brayton K.A."/>
        </authorList>
    </citation>
    <scope>NUCLEOTIDE SEQUENCE [LARGE SCALE GENOMIC DNA]</scope>
    <source>
        <strain evidence="3 4">WA</strain>
    </source>
</reference>
<accession>L1LES1</accession>
<dbReference type="RefSeq" id="XP_004833288.1">
    <property type="nucleotide sequence ID" value="XM_004833231.1"/>
</dbReference>
<keyword evidence="4" id="KW-1185">Reference proteome</keyword>
<dbReference type="InterPro" id="IPR007480">
    <property type="entry name" value="DUF529"/>
</dbReference>
<dbReference type="VEuPathDB" id="PiroplasmaDB:BEWA_038740"/>
<evidence type="ECO:0000256" key="2">
    <source>
        <dbReference type="SAM" id="SignalP"/>
    </source>
</evidence>
<feature type="compositionally biased region" description="Polar residues" evidence="1">
    <location>
        <begin position="748"/>
        <end position="760"/>
    </location>
</feature>
<dbReference type="KEGG" id="beq:BEWA_038740"/>
<dbReference type="OrthoDB" id="362264at2759"/>
<feature type="compositionally biased region" description="Polar residues" evidence="1">
    <location>
        <begin position="86"/>
        <end position="105"/>
    </location>
</feature>
<proteinExistence type="predicted"/>
<feature type="compositionally biased region" description="Polar residues" evidence="1">
    <location>
        <begin position="40"/>
        <end position="51"/>
    </location>
</feature>
<dbReference type="Pfam" id="PF04385">
    <property type="entry name" value="FAINT"/>
    <property type="match status" value="8"/>
</dbReference>
<evidence type="ECO:0008006" key="5">
    <source>
        <dbReference type="Google" id="ProtNLM"/>
    </source>
</evidence>
<evidence type="ECO:0000256" key="1">
    <source>
        <dbReference type="SAM" id="MobiDB-lite"/>
    </source>
</evidence>
<sequence length="3131" mass="356722">MKIIIVILLLTCRLCSGVDPPGLSGKEADVKSGPKETEPRQSPLSSPSGGSHANRHGPNAQRTPPPKSRGLRDTTTRGTFPGAKPTVTQTAVGRGTTKVTVNSKPSIRPDIEDVGEDLEEDFKHVKAYHDNRQETIKTTLEVTSTVEPKEPLEYKMDMTLVTVEKSTEGTLSVVTYTVKKDAHLPLLLHDNKLVWKGIDSMSNKDTLVKATVYLGSGGPLAANLTYKRVTESTTKEYCKLVKDRWTFVDKGALERTFEEVKLPGNANASAYRTKADSTLFDIQVEKYEGIPVLNCIAKKGVKVPKLVYDGKVVWQADGNQSCSSATFYFGKSGIIGISFTHNSIEETLHDCFRVFSNDEWEGVNGDYYERVLYEAKNPETSVATASENTKVKSFIDTAKFTVVSDMEDTVPVLKCTAGNGASKLTYGSDTIWPGKKDVMCLSAVLYMDGDQPTLAVLVTRDNKNKQGTVYRYHDGKKWKNYKEKDHQSKFEELKKVIENRIRQHKILIASRTVDIAKFDANKGQLFDYTVDNVPVKMFIPKDNVTINRLVNGGAYLWSTENGKCIIIMLYLKDDKPALLYIVRFIQGETYGGLYKDEDGKWTETEDFDYEFKKIRTAPTSSSQFALDISSTSDTTECRIFQAPLYGINTRFYSPNSGHYASSIALNGVSIWTAEKGERCTFVTSYLKGGQEHLFRMTVKNAKDKSSMKYFENYGKGWKSITKDDFNTKRDSLKSDAYRPKNIKEEVTPVSQPDQKSTQSPKRAPVKEIVLDIGRPDPQSYRSFDYALDDVPTRLIVAVKEQPNRIVLGQETLWSDDTGRCNYCTVHIKDKKPVLVYISGGSSLYILKTDDGWKSIDNYSEEFAKLRVAVPSSYSFSLDISTNQDSPNCRIFETPFNKVNTRFYVPKAGRYATSVSNGQAVVWKGDNERAILVRLYPSDNPTLLHVLSKDTNGAFKHSYLVKSGSNWESINKDVHDRLLSEIKATAPGRKTDIGKLRQELMESQASLDKLVESKKFTDCDGPQDPSILDIVHYEESNAYTITNCTLDGYPTTVFIPDKGSIKKVVYGTLTIWEGAGNEECKYLMIHYVYSIPAFAYLIKGSDKDIDLYFANKEDKWEGIQADYIRKLNGLRKDKPESGDYTININNTTSNDKCKVYSYTIDGLLTHSYYPYPEVTVKKVMEGNKDVWSGTGNDGRADARCLYLAVSYFDDKPVLAYFVTLDGYKLEYTFYNRDEKGKWSSCYDYVYKDRWSELINKKDTSAEGKEISDMRQERLKKVAHVRTMGKDCILDIKDISLHERYKIIKAFINNIPALVYIPGPSFNLKKIILDNIKFSHSRLGDQFKGLSTFLKDNEPSILHVIGILSTKSFGTSTFDAYKCIEDTKRDCLLADVEALKSYQHSKFIFSLDISRGGTDGCKFVSFRHDGVVTHSHTVNAGYTANMVTDGALVLWKGDKGEKCLYTLTSFLDGIPILLNMFVRLSDGKLEHYYFYNNGEWTVINSLDYKAILEDLIDTIKSRLSESIDRDTREVLSLDVAKVDTSKYTMETTKLRVLTSIKYSPPENSRVTRVVFGNDSLWQTLKASVQCNFAVITYRGISIELAQLCIMDGCEKYMHFEMEDGRLSSITAEEYNDAISRLDSGDGESDEDFEFILSTIDTLDLMTPAEVDFEIDRFQLDTLSSAVYLPLHKHTIGRVVLGKALWTSGNSKCLYVSTFSTDESIKLVQIVTENETLHFGRLDKELAKVPQKKYNELFEKLGYRQVDQTPFYVPLEVPDTLSTISLDVSKALDSRVKTENGTFNGVSYTTFYTSDKDIIDRISSGKLTVWEPEEDEVCVYGRLYLDNGPKLLKIRTVGKDGSNIVHLAFDTDKWICLSQDVFNDRLNLMVLKLTEPLKFALTTTTDGYYEYTFDLTRYHLDSRFNSGFMTYGDHKYAVCTPKNGAIKKVVQGSITIWTPSSDDYYANMVLLSRDTHLYILVQSSFNIPAVLSYHLKNNVWNMVNHEAISTDITKTLPIPSFRLTLDLTGKHDPEKYRVFKMDINGVTTTVFITIYGYYFDKVVSGKDLIWQSSENEECRYLMFHDKSGKNPFITVFVDYMDGSKFMVYEMRDKWTFSHQLLGPKNDHKTTTSIVFNLSDKTPQNVYFCDNVFNGIVHRAFSPLPGYHVQEVKDIETTIWQAEDKEQCIFILSVPGTNKSKVPLLSLFVRNEDYCGFKHFEKTDQWRHIDERGYDKRLTEKKQANNVTTTVAIVNKPQYKNAVTLDTANVDHDRIYVHEDSLNGVRHLYSAKTNDYFNGLLDNSKSIWKSNKDKCLTVAIYGKEELHCRLDVLSSDVITPVYFCKKTGNWSSTNHGTFHEWLRNYVKTPRIKLDLGNLDTNFFESFRYTQNGYEILYGRPRPGYVLTTVVDGSTEVWEAGHNQYATEFQMSIIGDYTLMSIISHSYQVENICFLKSSNSWSPIDEDVYDQYLVPVNDSERVQDMQLDLTRPDVDIVTGHKDVMGDVTILRYTPHLGRYVTAVVFGESTIWYRKYHDEYCISAEHITKGGAIFIRLFLKMGGSFEHRYFTKVDSKWYVLKEAEFRNKLGIQDIDVNAKSILEDNESGPNVYTLDISGAVDRDKITATETISEEVKSVTYSPKFIAGIGRIVDSDGIVWMGASDQKCVTAVISSKDGYDSLISLSINTDTEVRYKYLVKKDKEWYLIRKTKYDELLTTMYRYSLVTHTDTTFDNPITLDISTKPTEDVTFYEYTYNDVIYKTFKPKDDRSILEVVDGKSVLWKSSSGKCINAWTYSTDVSSLCRLDILSSGIITPHCFEKKGNIWISLDFRRYTEKLKKLVRYRSTEIRIDFSGISRDVGTLVEYFDAGVLTITVIPRFKVTGVYHDNKKIWEAGNNECSFAHFASDGHKHLSYLRTPTSPGDTTCVSFEYANDQWFSSNPYNFHHDHYALCPLPKDVFSGELVDTTLDINSVGNAIRIYNYSDKTVTRFEYQTPMNANVKRVIDGAKMFIWQGGDCDRCLSCEVYSREGYTSIMNLLIKNRYNVSMSYFEKSDDGWNEVNWDTFKTRLASMSNNSRLQLLKDRLVDTSENSDVFDRKTSYTSEEINVLYLNQWLLSHVPHWVLDQFKILCQKKNRFSSFK</sequence>
<evidence type="ECO:0000313" key="3">
    <source>
        <dbReference type="EMBL" id="EKX73836.1"/>
    </source>
</evidence>
<dbReference type="GeneID" id="15803200"/>
<feature type="compositionally biased region" description="Basic and acidic residues" evidence="1">
    <location>
        <begin position="26"/>
        <end position="39"/>
    </location>
</feature>
<comment type="caution">
    <text evidence="3">The sequence shown here is derived from an EMBL/GenBank/DDBJ whole genome shotgun (WGS) entry which is preliminary data.</text>
</comment>
<feature type="compositionally biased region" description="Basic and acidic residues" evidence="1">
    <location>
        <begin position="731"/>
        <end position="746"/>
    </location>
</feature>
<dbReference type="Proteomes" id="UP000031512">
    <property type="component" value="Unassembled WGS sequence"/>
</dbReference>
<name>L1LES1_THEEQ</name>
<feature type="signal peptide" evidence="2">
    <location>
        <begin position="1"/>
        <end position="17"/>
    </location>
</feature>
<feature type="region of interest" description="Disordered" evidence="1">
    <location>
        <begin position="731"/>
        <end position="763"/>
    </location>
</feature>
<feature type="region of interest" description="Disordered" evidence="1">
    <location>
        <begin position="18"/>
        <end position="111"/>
    </location>
</feature>
<dbReference type="EMBL" id="ACOU01000002">
    <property type="protein sequence ID" value="EKX73836.1"/>
    <property type="molecule type" value="Genomic_DNA"/>
</dbReference>
<feature type="chain" id="PRO_5003952578" description="Signal peptide-containing protein" evidence="2">
    <location>
        <begin position="18"/>
        <end position="3131"/>
    </location>
</feature>